<dbReference type="OrthoDB" id="9810239at2"/>
<evidence type="ECO:0000313" key="3">
    <source>
        <dbReference type="EMBL" id="SLN25518.1"/>
    </source>
</evidence>
<feature type="transmembrane region" description="Helical" evidence="1">
    <location>
        <begin position="96"/>
        <end position="116"/>
    </location>
</feature>
<protein>
    <submittedName>
        <fullName evidence="3">EamA-like transporter family protein</fullName>
    </submittedName>
</protein>
<dbReference type="PANTHER" id="PTHR22911:SF137">
    <property type="entry name" value="SOLUTE CARRIER FAMILY 35 MEMBER G2-RELATED"/>
    <property type="match status" value="1"/>
</dbReference>
<reference evidence="3 4" key="1">
    <citation type="submission" date="2017-03" db="EMBL/GenBank/DDBJ databases">
        <authorList>
            <person name="Afonso C.L."/>
            <person name="Miller P.J."/>
            <person name="Scott M.A."/>
            <person name="Spackman E."/>
            <person name="Goraichik I."/>
            <person name="Dimitrov K.M."/>
            <person name="Suarez D.L."/>
            <person name="Swayne D.E."/>
        </authorList>
    </citation>
    <scope>NUCLEOTIDE SEQUENCE [LARGE SCALE GENOMIC DNA]</scope>
    <source>
        <strain evidence="3 4">CECT 8287</strain>
    </source>
</reference>
<feature type="transmembrane region" description="Helical" evidence="1">
    <location>
        <begin position="210"/>
        <end position="229"/>
    </location>
</feature>
<dbReference type="EMBL" id="FWFL01000002">
    <property type="protein sequence ID" value="SLN25518.1"/>
    <property type="molecule type" value="Genomic_DNA"/>
</dbReference>
<dbReference type="AlphaFoldDB" id="A0A1Y5RW67"/>
<proteinExistence type="predicted"/>
<dbReference type="InterPro" id="IPR000620">
    <property type="entry name" value="EamA_dom"/>
</dbReference>
<dbReference type="Proteomes" id="UP000193827">
    <property type="component" value="Unassembled WGS sequence"/>
</dbReference>
<dbReference type="PANTHER" id="PTHR22911">
    <property type="entry name" value="ACYL-MALONYL CONDENSING ENZYME-RELATED"/>
    <property type="match status" value="1"/>
</dbReference>
<accession>A0A1Y5RW67</accession>
<feature type="transmembrane region" description="Helical" evidence="1">
    <location>
        <begin position="180"/>
        <end position="204"/>
    </location>
</feature>
<keyword evidence="1" id="KW-1133">Transmembrane helix</keyword>
<dbReference type="InterPro" id="IPR037185">
    <property type="entry name" value="EmrE-like"/>
</dbReference>
<evidence type="ECO:0000256" key="1">
    <source>
        <dbReference type="SAM" id="Phobius"/>
    </source>
</evidence>
<gene>
    <name evidence="3" type="ORF">PEL8287_01162</name>
</gene>
<feature type="transmembrane region" description="Helical" evidence="1">
    <location>
        <begin position="152"/>
        <end position="173"/>
    </location>
</feature>
<keyword evidence="1" id="KW-0472">Membrane</keyword>
<evidence type="ECO:0000259" key="2">
    <source>
        <dbReference type="Pfam" id="PF00892"/>
    </source>
</evidence>
<feature type="transmembrane region" description="Helical" evidence="1">
    <location>
        <begin position="241"/>
        <end position="260"/>
    </location>
</feature>
<dbReference type="Pfam" id="PF00892">
    <property type="entry name" value="EamA"/>
    <property type="match status" value="1"/>
</dbReference>
<feature type="transmembrane region" description="Helical" evidence="1">
    <location>
        <begin position="123"/>
        <end position="140"/>
    </location>
</feature>
<keyword evidence="1" id="KW-0812">Transmembrane</keyword>
<feature type="transmembrane region" description="Helical" evidence="1">
    <location>
        <begin position="266"/>
        <end position="284"/>
    </location>
</feature>
<feature type="transmembrane region" description="Helical" evidence="1">
    <location>
        <begin position="67"/>
        <end position="90"/>
    </location>
</feature>
<feature type="domain" description="EamA" evidence="2">
    <location>
        <begin position="7"/>
        <end position="139"/>
    </location>
</feature>
<dbReference type="SUPFAM" id="SSF103481">
    <property type="entry name" value="Multidrug resistance efflux transporter EmrE"/>
    <property type="match status" value="2"/>
</dbReference>
<sequence length="290" mass="30236">MTQRPFFGILLATAAALLLTPDAMFMRMSDMSGYQMVGWRGILMGSVMLLGWLVFSKAKQADLGALFSGTGLAVICCQYVNATLFGIGIATAPASIVLFGVATVPVFAAIFAYLIIKEPTRCATWLTIAAVMTGIAIAVFSDKTGIPEMNRASALGALAGLGVAMALALNFVILRARPSLPILLLIGSGAILSGSTGVIVTGPAQMGNGTVWAIVLTGAVILPVSFFSLSVASRYTHASNVSLIMLIETVLGPVWVWLGIGEAPTPGMILGGMIVVVSLAIYIWQARHQS</sequence>
<keyword evidence="4" id="KW-1185">Reference proteome</keyword>
<dbReference type="RefSeq" id="WP_085891387.1">
    <property type="nucleotide sequence ID" value="NZ_FWFL01000002.1"/>
</dbReference>
<name>A0A1Y5RW67_9RHOB</name>
<feature type="transmembrane region" description="Helical" evidence="1">
    <location>
        <begin position="37"/>
        <end position="55"/>
    </location>
</feature>
<organism evidence="3 4">
    <name type="scientific">Roseovarius litorisediminis</name>
    <dbReference type="NCBI Taxonomy" id="1312363"/>
    <lineage>
        <taxon>Bacteria</taxon>
        <taxon>Pseudomonadati</taxon>
        <taxon>Pseudomonadota</taxon>
        <taxon>Alphaproteobacteria</taxon>
        <taxon>Rhodobacterales</taxon>
        <taxon>Roseobacteraceae</taxon>
        <taxon>Roseovarius</taxon>
    </lineage>
</organism>
<dbReference type="GO" id="GO:0016020">
    <property type="term" value="C:membrane"/>
    <property type="evidence" value="ECO:0007669"/>
    <property type="project" value="InterPro"/>
</dbReference>
<evidence type="ECO:0000313" key="4">
    <source>
        <dbReference type="Proteomes" id="UP000193827"/>
    </source>
</evidence>